<name>A0ACD0P7G7_9BASI</name>
<reference evidence="1 2" key="1">
    <citation type="journal article" date="2018" name="Mol. Biol. Evol.">
        <title>Broad Genomic Sampling Reveals a Smut Pathogenic Ancestry of the Fungal Clade Ustilaginomycotina.</title>
        <authorList>
            <person name="Kijpornyongpan T."/>
            <person name="Mondo S.J."/>
            <person name="Barry K."/>
            <person name="Sandor L."/>
            <person name="Lee J."/>
            <person name="Lipzen A."/>
            <person name="Pangilinan J."/>
            <person name="LaButti K."/>
            <person name="Hainaut M."/>
            <person name="Henrissat B."/>
            <person name="Grigoriev I.V."/>
            <person name="Spatafora J.W."/>
            <person name="Aime M.C."/>
        </authorList>
    </citation>
    <scope>NUCLEOTIDE SEQUENCE [LARGE SCALE GENOMIC DNA]</scope>
    <source>
        <strain evidence="1 2">SA 807</strain>
    </source>
</reference>
<protein>
    <submittedName>
        <fullName evidence="1">Uncharacterized protein</fullName>
    </submittedName>
</protein>
<evidence type="ECO:0000313" key="2">
    <source>
        <dbReference type="Proteomes" id="UP000245626"/>
    </source>
</evidence>
<evidence type="ECO:0000313" key="1">
    <source>
        <dbReference type="EMBL" id="PWN53981.1"/>
    </source>
</evidence>
<accession>A0ACD0P7G7</accession>
<dbReference type="EMBL" id="KZ819702">
    <property type="protein sequence ID" value="PWN53981.1"/>
    <property type="molecule type" value="Genomic_DNA"/>
</dbReference>
<keyword evidence="2" id="KW-1185">Reference proteome</keyword>
<dbReference type="Proteomes" id="UP000245626">
    <property type="component" value="Unassembled WGS sequence"/>
</dbReference>
<proteinExistence type="predicted"/>
<gene>
    <name evidence="1" type="ORF">IE53DRAFT_408304</name>
</gene>
<organism evidence="1 2">
    <name type="scientific">Violaceomyces palustris</name>
    <dbReference type="NCBI Taxonomy" id="1673888"/>
    <lineage>
        <taxon>Eukaryota</taxon>
        <taxon>Fungi</taxon>
        <taxon>Dikarya</taxon>
        <taxon>Basidiomycota</taxon>
        <taxon>Ustilaginomycotina</taxon>
        <taxon>Ustilaginomycetes</taxon>
        <taxon>Violaceomycetales</taxon>
        <taxon>Violaceomycetaceae</taxon>
        <taxon>Violaceomyces</taxon>
    </lineage>
</organism>
<sequence>MVLQNKHKAKASRRYNAAKNQDSTPEKRVGRRGHPSSSLPPSSLPRLDHPDDDESGSGEDQEGEDRGSEEEEEPQDPNFPSLKAASVSSPPDHSRPRPKWAPLQAPTEGRYARRQLTESKAAALDRIEAQKDPRLDKQEEGEEEAEPEVDLSGILAKVAALDVDAPSQAGVASHLASQVRENETAEEIEKDIDHSLDWLHQKEVERQKLKGRGGWSEEYDGKKDKRALASGVRGERLDLDVDSKGNKIDWEEMKRQKEKAEAVRALKARFQGRALGERERKQATRTRKVPVLDIGHHDVGKDKSKGDQKDPPSLLPGSKTESAVGTSNDSLTASSTSVTSKVETPSTSTPSLTWSKRSDSLLSSPSSAGTGGTSASSSSYSSSAAAASASNPSRSSSFSINFNRRSSNGQRPGGISNIDSFLASINSNGQPSPPLASSSSILSSRLGVSSPSNSTRPLRSGSNSSSSNPPSEIKPEAVPNPKSPPPVLQRTSSSNSSSAASSIKSSSRFNDDRRPPSTRETGAETETTTTTTTTGQTNFYFEEKSGRYSPSFKHARDPNSNADKGGGKDISMLESFLDEMLG</sequence>